<evidence type="ECO:0000313" key="3">
    <source>
        <dbReference type="EMBL" id="QIL02813.1"/>
    </source>
</evidence>
<keyword evidence="4" id="KW-1185">Reference proteome</keyword>
<feature type="transmembrane region" description="Helical" evidence="1">
    <location>
        <begin position="23"/>
        <end position="42"/>
    </location>
</feature>
<dbReference type="KEGG" id="ssin:G7078_08475"/>
<keyword evidence="1" id="KW-0472">Membrane</keyword>
<feature type="transmembrane region" description="Helical" evidence="1">
    <location>
        <begin position="97"/>
        <end position="126"/>
    </location>
</feature>
<feature type="transmembrane region" description="Helical" evidence="1">
    <location>
        <begin position="233"/>
        <end position="257"/>
    </location>
</feature>
<feature type="transmembrane region" description="Helical" evidence="1">
    <location>
        <begin position="54"/>
        <end position="77"/>
    </location>
</feature>
<dbReference type="Proteomes" id="UP000502502">
    <property type="component" value="Chromosome"/>
</dbReference>
<keyword evidence="1" id="KW-0812">Transmembrane</keyword>
<name>A0A6G7ZPE9_9SPHN</name>
<organism evidence="3 4">
    <name type="scientific">Sphingomonas sinipercae</name>
    <dbReference type="NCBI Taxonomy" id="2714944"/>
    <lineage>
        <taxon>Bacteria</taxon>
        <taxon>Pseudomonadati</taxon>
        <taxon>Pseudomonadota</taxon>
        <taxon>Alphaproteobacteria</taxon>
        <taxon>Sphingomonadales</taxon>
        <taxon>Sphingomonadaceae</taxon>
        <taxon>Sphingomonas</taxon>
    </lineage>
</organism>
<feature type="domain" description="Glycerophosphoryl diester phosphodiesterase membrane" evidence="2">
    <location>
        <begin position="143"/>
        <end position="262"/>
    </location>
</feature>
<sequence length="278" mass="28690">MRSLSISVAWDESKAVLARDGRLLIPVALAMVALPSIVSTLIDPGSPTSRGSGISLLVFLLSLIGMIGQLALIRLAIGPSLSVGDAILHALRRALPFIGAIILLVLILLIVSLPIIILLSITIAGASAGDAALDPAQLAASPLFSVFVLVIFLVGIVIGVRMMMMSPVASAETAGPVAILKRSWELTRGKFWKLFAFLLLFVVAMVALMLAVGGVAGLGARSLFGEIEPFSGGALFVGVISGVLSALVTTVLSVMLARIYLQLAGRGEAEVSVPSSGD</sequence>
<evidence type="ECO:0000259" key="2">
    <source>
        <dbReference type="Pfam" id="PF10110"/>
    </source>
</evidence>
<evidence type="ECO:0000313" key="4">
    <source>
        <dbReference type="Proteomes" id="UP000502502"/>
    </source>
</evidence>
<proteinExistence type="predicted"/>
<protein>
    <recommendedName>
        <fullName evidence="2">Glycerophosphoryl diester phosphodiesterase membrane domain-containing protein</fullName>
    </recommendedName>
</protein>
<dbReference type="InterPro" id="IPR018476">
    <property type="entry name" value="GlyceroP-diester-Pdiesterase_M"/>
</dbReference>
<dbReference type="RefSeq" id="WP_166095022.1">
    <property type="nucleotide sequence ID" value="NZ_CP049871.1"/>
</dbReference>
<dbReference type="AlphaFoldDB" id="A0A6G7ZPE9"/>
<evidence type="ECO:0000256" key="1">
    <source>
        <dbReference type="SAM" id="Phobius"/>
    </source>
</evidence>
<dbReference type="Pfam" id="PF10110">
    <property type="entry name" value="GPDPase_memb"/>
    <property type="match status" value="1"/>
</dbReference>
<accession>A0A6G7ZPE9</accession>
<feature type="transmembrane region" description="Helical" evidence="1">
    <location>
        <begin position="138"/>
        <end position="160"/>
    </location>
</feature>
<feature type="transmembrane region" description="Helical" evidence="1">
    <location>
        <begin position="191"/>
        <end position="213"/>
    </location>
</feature>
<gene>
    <name evidence="3" type="ORF">G7078_08475</name>
</gene>
<reference evidence="3 4" key="1">
    <citation type="submission" date="2020-03" db="EMBL/GenBank/DDBJ databases">
        <title>Sphingomonas sp. nov., isolated from fish.</title>
        <authorList>
            <person name="Hyun D.-W."/>
            <person name="Bae J.-W."/>
        </authorList>
    </citation>
    <scope>NUCLEOTIDE SEQUENCE [LARGE SCALE GENOMIC DNA]</scope>
    <source>
        <strain evidence="3 4">HDW15C</strain>
    </source>
</reference>
<keyword evidence="1" id="KW-1133">Transmembrane helix</keyword>
<dbReference type="EMBL" id="CP049871">
    <property type="protein sequence ID" value="QIL02813.1"/>
    <property type="molecule type" value="Genomic_DNA"/>
</dbReference>